<accession>A0ABV8B8D2</accession>
<dbReference type="EMBL" id="JBHRZT010000073">
    <property type="protein sequence ID" value="MFC3886618.1"/>
    <property type="molecule type" value="Genomic_DNA"/>
</dbReference>
<dbReference type="Gene3D" id="3.40.50.300">
    <property type="entry name" value="P-loop containing nucleotide triphosphate hydrolases"/>
    <property type="match status" value="1"/>
</dbReference>
<dbReference type="PANTHER" id="PTHR32301">
    <property type="entry name" value="COUNTIN RECEPTOR CNR3-RELATED"/>
    <property type="match status" value="1"/>
</dbReference>
<comment type="caution">
    <text evidence="1">The sequence shown here is derived from an EMBL/GenBank/DDBJ whole genome shotgun (WGS) entry which is preliminary data.</text>
</comment>
<name>A0ABV8B8D2_9BACI</name>
<dbReference type="PANTHER" id="PTHR32301:SF6">
    <property type="entry name" value="GOLVESIN-RELATED"/>
    <property type="match status" value="1"/>
</dbReference>
<evidence type="ECO:0000313" key="1">
    <source>
        <dbReference type="EMBL" id="MFC3886618.1"/>
    </source>
</evidence>
<dbReference type="SUPFAM" id="SSF52540">
    <property type="entry name" value="P-loop containing nucleoside triphosphate hydrolases"/>
    <property type="match status" value="1"/>
</dbReference>
<reference evidence="2" key="1">
    <citation type="journal article" date="2019" name="Int. J. Syst. Evol. Microbiol.">
        <title>The Global Catalogue of Microorganisms (GCM) 10K type strain sequencing project: providing services to taxonomists for standard genome sequencing and annotation.</title>
        <authorList>
            <consortium name="The Broad Institute Genomics Platform"/>
            <consortium name="The Broad Institute Genome Sequencing Center for Infectious Disease"/>
            <person name="Wu L."/>
            <person name="Ma J."/>
        </authorList>
    </citation>
    <scope>NUCLEOTIDE SEQUENCE [LARGE SCALE GENOMIC DNA]</scope>
    <source>
        <strain evidence="2">CCUG 61889</strain>
    </source>
</reference>
<protein>
    <submittedName>
        <fullName evidence="1">Sulfotransferase family 2 domain-containing protein</fullName>
    </submittedName>
</protein>
<dbReference type="Pfam" id="PF03567">
    <property type="entry name" value="Sulfotransfer_2"/>
    <property type="match status" value="1"/>
</dbReference>
<proteinExistence type="predicted"/>
<dbReference type="InterPro" id="IPR027417">
    <property type="entry name" value="P-loop_NTPase"/>
</dbReference>
<sequence>MGNVTHLFTTRQQLLIHLHMPKTGGTTLKKIIKKNYGKRKSVDVYVDREKLSYVLTNLSKRNIDCIQGHMPFGVHQFFNQPGSYVTMLRDPVDRVLSDYYFIRSLPSHNLHSKVIKMSLEEYQKDPVNSNLQTHYILGEKFGEMLTKEDLEKAKSNLIHHFSVAGITERFDESISLMKKYWGWNNISYTKANVTKGRLSKEEISRGIIDQIETNNVFDIELYHFAKELLEEKIRLLNIH</sequence>
<gene>
    <name evidence="1" type="ORF">ACFOU2_25230</name>
</gene>
<evidence type="ECO:0000313" key="2">
    <source>
        <dbReference type="Proteomes" id="UP001595752"/>
    </source>
</evidence>
<organism evidence="1 2">
    <name type="scientific">Bacillus songklensis</name>
    <dbReference type="NCBI Taxonomy" id="1069116"/>
    <lineage>
        <taxon>Bacteria</taxon>
        <taxon>Bacillati</taxon>
        <taxon>Bacillota</taxon>
        <taxon>Bacilli</taxon>
        <taxon>Bacillales</taxon>
        <taxon>Bacillaceae</taxon>
        <taxon>Bacillus</taxon>
    </lineage>
</organism>
<dbReference type="InterPro" id="IPR053259">
    <property type="entry name" value="Golvesin-related_Golgi"/>
</dbReference>
<dbReference type="RefSeq" id="WP_377919034.1">
    <property type="nucleotide sequence ID" value="NZ_JBHRZT010000073.1"/>
</dbReference>
<dbReference type="Proteomes" id="UP001595752">
    <property type="component" value="Unassembled WGS sequence"/>
</dbReference>
<dbReference type="InterPro" id="IPR005331">
    <property type="entry name" value="Sulfotransferase"/>
</dbReference>
<keyword evidence="2" id="KW-1185">Reference proteome</keyword>